<dbReference type="PROSITE" id="PS50109">
    <property type="entry name" value="HIS_KIN"/>
    <property type="match status" value="1"/>
</dbReference>
<dbReference type="InterPro" id="IPR029016">
    <property type="entry name" value="GAF-like_dom_sf"/>
</dbReference>
<dbReference type="Gene3D" id="1.25.40.10">
    <property type="entry name" value="Tetratricopeptide repeat domain"/>
    <property type="match status" value="1"/>
</dbReference>
<dbReference type="InterPro" id="IPR005467">
    <property type="entry name" value="His_kinase_dom"/>
</dbReference>
<dbReference type="CDD" id="cd00082">
    <property type="entry name" value="HisKA"/>
    <property type="match status" value="1"/>
</dbReference>
<dbReference type="InterPro" id="IPR053159">
    <property type="entry name" value="Hybrid_Histidine_Kinase"/>
</dbReference>
<dbReference type="Pfam" id="PF00512">
    <property type="entry name" value="HisKA"/>
    <property type="match status" value="1"/>
</dbReference>
<dbReference type="InterPro" id="IPR036890">
    <property type="entry name" value="HATPase_C_sf"/>
</dbReference>
<name>A0A150NZV1_SORCE</name>
<evidence type="ECO:0000313" key="9">
    <source>
        <dbReference type="Proteomes" id="UP000075604"/>
    </source>
</evidence>
<dbReference type="Pfam" id="PF01590">
    <property type="entry name" value="GAF"/>
    <property type="match status" value="2"/>
</dbReference>
<reference evidence="8 9" key="1">
    <citation type="submission" date="2014-02" db="EMBL/GenBank/DDBJ databases">
        <title>The small core and large imbalanced accessory genome model reveals a collaborative survival strategy of Sorangium cellulosum strains in nature.</title>
        <authorList>
            <person name="Han K."/>
            <person name="Peng R."/>
            <person name="Blom J."/>
            <person name="Li Y.-Z."/>
        </authorList>
    </citation>
    <scope>NUCLEOTIDE SEQUENCE [LARGE SCALE GENOMIC DNA]</scope>
    <source>
        <strain evidence="8 9">So0157-18</strain>
    </source>
</reference>
<dbReference type="Pfam" id="PF02518">
    <property type="entry name" value="HATPase_c"/>
    <property type="match status" value="1"/>
</dbReference>
<dbReference type="SUPFAM" id="SSF48452">
    <property type="entry name" value="TPR-like"/>
    <property type="match status" value="1"/>
</dbReference>
<dbReference type="Pfam" id="PF00069">
    <property type="entry name" value="Pkinase"/>
    <property type="match status" value="1"/>
</dbReference>
<dbReference type="Gene3D" id="1.10.287.130">
    <property type="match status" value="1"/>
</dbReference>
<dbReference type="InterPro" id="IPR003661">
    <property type="entry name" value="HisK_dim/P_dom"/>
</dbReference>
<dbReference type="GO" id="GO:0000155">
    <property type="term" value="F:phosphorelay sensor kinase activity"/>
    <property type="evidence" value="ECO:0007669"/>
    <property type="project" value="InterPro"/>
</dbReference>
<evidence type="ECO:0000256" key="1">
    <source>
        <dbReference type="ARBA" id="ARBA00000085"/>
    </source>
</evidence>
<dbReference type="Gene3D" id="3.30.565.10">
    <property type="entry name" value="Histidine kinase-like ATPase, C-terminal domain"/>
    <property type="match status" value="1"/>
</dbReference>
<dbReference type="SMART" id="SM00065">
    <property type="entry name" value="GAF"/>
    <property type="match status" value="2"/>
</dbReference>
<dbReference type="InterPro" id="IPR011009">
    <property type="entry name" value="Kinase-like_dom_sf"/>
</dbReference>
<evidence type="ECO:0000256" key="4">
    <source>
        <dbReference type="ARBA" id="ARBA00022679"/>
    </source>
</evidence>
<evidence type="ECO:0000256" key="2">
    <source>
        <dbReference type="ARBA" id="ARBA00012438"/>
    </source>
</evidence>
<dbReference type="SMART" id="SM00388">
    <property type="entry name" value="HisKA"/>
    <property type="match status" value="1"/>
</dbReference>
<dbReference type="SUPFAM" id="SSF47384">
    <property type="entry name" value="Homodimeric domain of signal transducing histidine kinase"/>
    <property type="match status" value="1"/>
</dbReference>
<dbReference type="Proteomes" id="UP000075604">
    <property type="component" value="Unassembled WGS sequence"/>
</dbReference>
<gene>
    <name evidence="8" type="ORF">BE04_06905</name>
</gene>
<dbReference type="EMBL" id="JELX01004458">
    <property type="protein sequence ID" value="KYF47879.1"/>
    <property type="molecule type" value="Genomic_DNA"/>
</dbReference>
<evidence type="ECO:0000259" key="6">
    <source>
        <dbReference type="PROSITE" id="PS50011"/>
    </source>
</evidence>
<dbReference type="SUPFAM" id="SSF55874">
    <property type="entry name" value="ATPase domain of HSP90 chaperone/DNA topoisomerase II/histidine kinase"/>
    <property type="match status" value="1"/>
</dbReference>
<dbReference type="Gene3D" id="1.10.510.10">
    <property type="entry name" value="Transferase(Phosphotransferase) domain 1"/>
    <property type="match status" value="1"/>
</dbReference>
<dbReference type="EC" id="2.7.13.3" evidence="2"/>
<keyword evidence="4" id="KW-0808">Transferase</keyword>
<dbReference type="InterPro" id="IPR011990">
    <property type="entry name" value="TPR-like_helical_dom_sf"/>
</dbReference>
<accession>A0A150NZV1</accession>
<dbReference type="InterPro" id="IPR003594">
    <property type="entry name" value="HATPase_dom"/>
</dbReference>
<dbReference type="SMART" id="SM00387">
    <property type="entry name" value="HATPase_c"/>
    <property type="match status" value="1"/>
</dbReference>
<dbReference type="PRINTS" id="PR00344">
    <property type="entry name" value="BCTRLSENSOR"/>
</dbReference>
<dbReference type="SUPFAM" id="SSF56112">
    <property type="entry name" value="Protein kinase-like (PK-like)"/>
    <property type="match status" value="1"/>
</dbReference>
<dbReference type="Pfam" id="PF13191">
    <property type="entry name" value="AAA_16"/>
    <property type="match status" value="1"/>
</dbReference>
<dbReference type="CDD" id="cd14014">
    <property type="entry name" value="STKc_PknB_like"/>
    <property type="match status" value="1"/>
</dbReference>
<evidence type="ECO:0000256" key="3">
    <source>
        <dbReference type="ARBA" id="ARBA00022553"/>
    </source>
</evidence>
<proteinExistence type="predicted"/>
<sequence>MGTGGSRETPTFIITDKLLESDSFLLLRGIKRADDRPILLKAAGARPKRGHREVERMQNELLIAGKLASSIAATPIALDRYEGMLVLVLEDPGGYSLRSLLGKPMPIGRFLRLASGIAGALAELHANGIVHGDIKPESFLVDEATGRVALTNFELASPLSREHRKAKNPVLIEGTLAYMSPEQTGRTSWAIDARSDLYSLGIMFYEMLAGRRPFHASDPVEWVHCHVARFPPSIVEFRPEVPAALVAIVSKLLAKVAEERYQSAVGLRHDLDACLKRWTEAARIDLFPLGERDAPDQLPIPQKLYGRDAELAVLLSALERVFTTGTPELVLVSGPPGVGKSALVHELQKPALHERGFFLSGKFDQQRRNIPYATIVEAFQGLVLEILAEPEERLSAWRGALQAALGRNGQVIVEVIPEVEMIIGKQPPVPSLPAIETQNRFQISFQSFVGVCAHHDHPVALFLDDLQWADVSSLVLVQHLVRHPDTRYLLVVGAYRDTEASQDHPVMRMLDDMRRAGPALTEIRLDPLSVEHVNEIIAVAARCTASEAAPLAQLVHEKTLGNPFFAIQFLKMLDGERHLWLDLGAARWRWDIAKIRGKSFTDNVVELMIAKLRRLPEAAQEALEIMSCVGNMVPLGALAMLLDRPEPDVERLLWEPVREGLLLRSEGVYRFAHDRVQQAACSLIPEERRPEIHLRLGRQLLSRANEDEIHEHIFDIVDQLNRGASLITDPREKARLIALDFLAGKRARASVAYEPARTYLAQATALLSPDAWTTQYEDTFALYLERSECEYLACHFDAADALFDHILQHARSDVDRARVYTLRMRLYQVAGKYADAIQMGLDALQLFGITFAETDAGMSREVDASMQEIRRLLGGRRVADLVDAPLVDDPRVRAMLRLLADLEPAVYIGRPRLFPRLAVKSVECSLRHGNTEDSCFAYSAYGLMLAHLGDIPTAYEFSQMSLRLNEKLQDARMRGTLLHLHGDHINFWMHHIATDFPILEQGFNACLEVGNLVYAGFLAFETVWQVVEKGDPLEEVLATSHRFAAFAKKSNNLVVYHTIRVEQQFVECLKGRTRGPLRFDDEAFDEAICLETIEKSSFGCGIVFFHIMKQIVALLLGYPRDALASAVEAQRTIGAAMAMPIEATHHFFHALTLTALYPDAPAGEQAAFRETLATQLDKLERWAHHCPENYVNRHALVAAELARLDGRDIEAMRLYEQAIQSARANGFVPNEGLAYELAAAFYRSRGFVTFADVYLREARACYASWGADGKVAQLDQQFPGLLEVTSGRAAATLRIPVDQLDLLSIIKASQSLSGEIVLDQLLCRLLTIMLEQGGAQRGCLLIVHDGELSIDAEAALDGTGMLKASLRSLPAVPSTLVPSSVVNYVRRTRERVLLHHGRASLGRFGGDPYFAERRSRSVLCLPIVKQASLIGVLYLENDLVEGAFTCVRLAALELLATQAAISLESAMLLARERAARAAAEHAERQSALLADASRVLAESLDDEAALAQVLRRALPSFADWCVADLIHDHTAIREVVTTLADPSREHLARELEERYPLDWDSPHLGAHALRTNKAQLLSELTSEALRRFSRDDRHAALLGQLGARSAIAAPLSARGRVLGVITFVSAAPDRRYGPADLSMAEELARRISAAIDSAVLYRQSRDALEARDEFLSIASHELNTPLTSLRLTLQRLSRMTPERGMNPDVVKRLAAAADRSCQRLSRLVSGLLDVTHLQRGCLSLERTDLDLVSLMREVVARFARDLANAGSGVSIDAGAPVVGRWDRSRLAQVISNLLSNALKFGAGKPIEIRIGARDGWAWFSVKDQGIGIAPERSKHIFQRFERAVSVRHYGGLGLGLYVCHQIVEAHGGSIHVESEPQRGTTFVVELPCAATTGA</sequence>
<dbReference type="Gene3D" id="3.30.450.40">
    <property type="match status" value="2"/>
</dbReference>
<feature type="domain" description="Protein kinase" evidence="6">
    <location>
        <begin position="1"/>
        <end position="272"/>
    </location>
</feature>
<protein>
    <recommendedName>
        <fullName evidence="2">histidine kinase</fullName>
        <ecNumber evidence="2">2.7.13.3</ecNumber>
    </recommendedName>
</protein>
<dbReference type="PANTHER" id="PTHR43642:SF1">
    <property type="entry name" value="HYBRID SIGNAL TRANSDUCTION HISTIDINE KINASE G"/>
    <property type="match status" value="1"/>
</dbReference>
<dbReference type="InterPro" id="IPR027417">
    <property type="entry name" value="P-loop_NTPase"/>
</dbReference>
<dbReference type="PROSITE" id="PS50011">
    <property type="entry name" value="PROTEIN_KINASE_DOM"/>
    <property type="match status" value="1"/>
</dbReference>
<dbReference type="FunFam" id="3.30.565.10:FF:000006">
    <property type="entry name" value="Sensor histidine kinase WalK"/>
    <property type="match status" value="1"/>
</dbReference>
<comment type="catalytic activity">
    <reaction evidence="1">
        <text>ATP + protein L-histidine = ADP + protein N-phospho-L-histidine.</text>
        <dbReference type="EC" id="2.7.13.3"/>
    </reaction>
</comment>
<dbReference type="CDD" id="cd00075">
    <property type="entry name" value="HATPase"/>
    <property type="match status" value="1"/>
</dbReference>
<feature type="domain" description="Histidine kinase" evidence="7">
    <location>
        <begin position="1673"/>
        <end position="1890"/>
    </location>
</feature>
<dbReference type="InterPro" id="IPR000719">
    <property type="entry name" value="Prot_kinase_dom"/>
</dbReference>
<dbReference type="SUPFAM" id="SSF52540">
    <property type="entry name" value="P-loop containing nucleoside triphosphate hydrolases"/>
    <property type="match status" value="1"/>
</dbReference>
<evidence type="ECO:0000259" key="7">
    <source>
        <dbReference type="PROSITE" id="PS50109"/>
    </source>
</evidence>
<dbReference type="GO" id="GO:0005524">
    <property type="term" value="F:ATP binding"/>
    <property type="evidence" value="ECO:0007669"/>
    <property type="project" value="InterPro"/>
</dbReference>
<dbReference type="SUPFAM" id="SSF55781">
    <property type="entry name" value="GAF domain-like"/>
    <property type="match status" value="2"/>
</dbReference>
<dbReference type="InterPro" id="IPR004358">
    <property type="entry name" value="Sig_transdc_His_kin-like_C"/>
</dbReference>
<dbReference type="InterPro" id="IPR003018">
    <property type="entry name" value="GAF"/>
</dbReference>
<dbReference type="SMART" id="SM00220">
    <property type="entry name" value="S_TKc"/>
    <property type="match status" value="1"/>
</dbReference>
<dbReference type="PANTHER" id="PTHR43642">
    <property type="entry name" value="HYBRID SIGNAL TRANSDUCTION HISTIDINE KINASE G"/>
    <property type="match status" value="1"/>
</dbReference>
<dbReference type="InterPro" id="IPR036097">
    <property type="entry name" value="HisK_dim/P_sf"/>
</dbReference>
<keyword evidence="5" id="KW-0418">Kinase</keyword>
<evidence type="ECO:0000256" key="5">
    <source>
        <dbReference type="ARBA" id="ARBA00022777"/>
    </source>
</evidence>
<organism evidence="8 9">
    <name type="scientific">Sorangium cellulosum</name>
    <name type="common">Polyangium cellulosum</name>
    <dbReference type="NCBI Taxonomy" id="56"/>
    <lineage>
        <taxon>Bacteria</taxon>
        <taxon>Pseudomonadati</taxon>
        <taxon>Myxococcota</taxon>
        <taxon>Polyangia</taxon>
        <taxon>Polyangiales</taxon>
        <taxon>Polyangiaceae</taxon>
        <taxon>Sorangium</taxon>
    </lineage>
</organism>
<dbReference type="Gene3D" id="3.40.50.300">
    <property type="entry name" value="P-loop containing nucleotide triphosphate hydrolases"/>
    <property type="match status" value="1"/>
</dbReference>
<dbReference type="InterPro" id="IPR041664">
    <property type="entry name" value="AAA_16"/>
</dbReference>
<evidence type="ECO:0000313" key="8">
    <source>
        <dbReference type="EMBL" id="KYF47879.1"/>
    </source>
</evidence>
<comment type="caution">
    <text evidence="8">The sequence shown here is derived from an EMBL/GenBank/DDBJ whole genome shotgun (WGS) entry which is preliminary data.</text>
</comment>
<keyword evidence="3" id="KW-0597">Phosphoprotein</keyword>